<dbReference type="InterPro" id="IPR036291">
    <property type="entry name" value="NAD(P)-bd_dom_sf"/>
</dbReference>
<evidence type="ECO:0000256" key="5">
    <source>
        <dbReference type="ARBA" id="ARBA00013189"/>
    </source>
</evidence>
<evidence type="ECO:0000256" key="3">
    <source>
        <dbReference type="ARBA" id="ARBA00004947"/>
    </source>
</evidence>
<dbReference type="AlphaFoldDB" id="A0A1P8UA97"/>
<dbReference type="STRING" id="36805.BOH66_12920"/>
<reference evidence="12 13" key="1">
    <citation type="submission" date="2016-12" db="EMBL/GenBank/DDBJ databases">
        <title>Complete genome sequence of Microbacterium aurum KACC 15219.</title>
        <authorList>
            <person name="Jung Y."/>
            <person name="Shin J.-H."/>
            <person name="Lee Y.-J."/>
            <person name="Yi H."/>
            <person name="Bahn Y.-S."/>
            <person name="Kim J.F."/>
            <person name="Lee D.-W."/>
        </authorList>
    </citation>
    <scope>NUCLEOTIDE SEQUENCE [LARGE SCALE GENOMIC DNA]</scope>
    <source>
        <strain evidence="12 13">KACC 15219</strain>
    </source>
</reference>
<comment type="pathway">
    <text evidence="3 10">Carbohydrate metabolism; galactose metabolism.</text>
</comment>
<dbReference type="NCBIfam" id="TIGR01179">
    <property type="entry name" value="galE"/>
    <property type="match status" value="1"/>
</dbReference>
<dbReference type="CDD" id="cd05247">
    <property type="entry name" value="UDP_G4E_1_SDR_e"/>
    <property type="match status" value="1"/>
</dbReference>
<dbReference type="GO" id="GO:0003978">
    <property type="term" value="F:UDP-glucose 4-epimerase activity"/>
    <property type="evidence" value="ECO:0007669"/>
    <property type="project" value="UniProtKB-UniRule"/>
</dbReference>
<keyword evidence="7 10" id="KW-0520">NAD</keyword>
<comment type="similarity">
    <text evidence="4 10">Belongs to the NAD(P)-dependent epimerase/dehydratase family.</text>
</comment>
<comment type="subunit">
    <text evidence="10">Homodimer.</text>
</comment>
<evidence type="ECO:0000256" key="7">
    <source>
        <dbReference type="ARBA" id="ARBA00023027"/>
    </source>
</evidence>
<dbReference type="NCBIfam" id="NF007956">
    <property type="entry name" value="PRK10675.1"/>
    <property type="match status" value="1"/>
</dbReference>
<evidence type="ECO:0000313" key="13">
    <source>
        <dbReference type="Proteomes" id="UP000187185"/>
    </source>
</evidence>
<evidence type="ECO:0000259" key="11">
    <source>
        <dbReference type="Pfam" id="PF01370"/>
    </source>
</evidence>
<feature type="domain" description="NAD-dependent epimerase/dehydratase" evidence="11">
    <location>
        <begin position="3"/>
        <end position="262"/>
    </location>
</feature>
<keyword evidence="9 10" id="KW-0413">Isomerase</keyword>
<sequence>MRVLVTGGAGFIGSHTVVKLIEAGHEPIIVDSFINSSPVVIDRIEQITGRRPSLHAIDLTDRGDTDRAVSEAAPDAVIHFAGLKAVGESVSEPLRYYRNNIVSTLNLVDAMESAGVRRLVFSSSATVYGDRRVPPFREDADLLEATNPYGQTKVMIERILSDLSRAAANWDIALLRYFNPVGAHPSGLIGENPRGIPNNIAPYITQVAVGRLPELSVYGGDYATADGTGARDYIHVQDLADGHITALTTLDQARGLRIWNLGTGVATTVLELVDAFERASGTKIPYTIIERRAGDIASAWADPTLAQEQMGWSARLTLDDMARDAWHWQQLNPHGFDAPSS</sequence>
<proteinExistence type="inferred from homology"/>
<dbReference type="PANTHER" id="PTHR43725:SF47">
    <property type="entry name" value="UDP-GLUCOSE 4-EPIMERASE"/>
    <property type="match status" value="1"/>
</dbReference>
<dbReference type="EMBL" id="CP018762">
    <property type="protein sequence ID" value="APZ35044.1"/>
    <property type="molecule type" value="Genomic_DNA"/>
</dbReference>
<dbReference type="Pfam" id="PF01370">
    <property type="entry name" value="Epimerase"/>
    <property type="match status" value="1"/>
</dbReference>
<dbReference type="InterPro" id="IPR005886">
    <property type="entry name" value="UDP_G4E"/>
</dbReference>
<name>A0A1P8UA97_9MICO</name>
<evidence type="ECO:0000313" key="12">
    <source>
        <dbReference type="EMBL" id="APZ35044.1"/>
    </source>
</evidence>
<dbReference type="Gene3D" id="3.40.50.720">
    <property type="entry name" value="NAD(P)-binding Rossmann-like Domain"/>
    <property type="match status" value="1"/>
</dbReference>
<comment type="cofactor">
    <cofactor evidence="2 10">
        <name>NAD(+)</name>
        <dbReference type="ChEBI" id="CHEBI:57540"/>
    </cofactor>
</comment>
<keyword evidence="13" id="KW-1185">Reference proteome</keyword>
<gene>
    <name evidence="12" type="ORF">BOH66_12920</name>
</gene>
<dbReference type="EC" id="5.1.3.2" evidence="5 10"/>
<keyword evidence="8" id="KW-0299">Galactose metabolism</keyword>
<evidence type="ECO:0000256" key="2">
    <source>
        <dbReference type="ARBA" id="ARBA00001911"/>
    </source>
</evidence>
<dbReference type="PANTHER" id="PTHR43725">
    <property type="entry name" value="UDP-GLUCOSE 4-EPIMERASE"/>
    <property type="match status" value="1"/>
</dbReference>
<evidence type="ECO:0000256" key="4">
    <source>
        <dbReference type="ARBA" id="ARBA00007637"/>
    </source>
</evidence>
<dbReference type="GO" id="GO:0006012">
    <property type="term" value="P:galactose metabolic process"/>
    <property type="evidence" value="ECO:0007669"/>
    <property type="project" value="UniProtKB-UniPathway"/>
</dbReference>
<evidence type="ECO:0000256" key="10">
    <source>
        <dbReference type="RuleBase" id="RU366046"/>
    </source>
</evidence>
<evidence type="ECO:0000256" key="6">
    <source>
        <dbReference type="ARBA" id="ARBA00018569"/>
    </source>
</evidence>
<accession>A0A1P8UA97</accession>
<dbReference type="RefSeq" id="WP_076691424.1">
    <property type="nucleotide sequence ID" value="NZ_CP018762.1"/>
</dbReference>
<evidence type="ECO:0000256" key="8">
    <source>
        <dbReference type="ARBA" id="ARBA00023144"/>
    </source>
</evidence>
<dbReference type="GO" id="GO:0005829">
    <property type="term" value="C:cytosol"/>
    <property type="evidence" value="ECO:0007669"/>
    <property type="project" value="TreeGrafter"/>
</dbReference>
<dbReference type="PRINTS" id="PR01713">
    <property type="entry name" value="NUCEPIMERASE"/>
</dbReference>
<dbReference type="KEGG" id="maur:BOH66_12920"/>
<dbReference type="UniPathway" id="UPA00214"/>
<dbReference type="Proteomes" id="UP000187185">
    <property type="component" value="Chromosome"/>
</dbReference>
<organism evidence="12 13">
    <name type="scientific">Microbacterium aurum</name>
    <dbReference type="NCBI Taxonomy" id="36805"/>
    <lineage>
        <taxon>Bacteria</taxon>
        <taxon>Bacillati</taxon>
        <taxon>Actinomycetota</taxon>
        <taxon>Actinomycetes</taxon>
        <taxon>Micrococcales</taxon>
        <taxon>Microbacteriaceae</taxon>
        <taxon>Microbacterium</taxon>
    </lineage>
</organism>
<keyword evidence="10" id="KW-0119">Carbohydrate metabolism</keyword>
<dbReference type="InterPro" id="IPR001509">
    <property type="entry name" value="Epimerase_deHydtase"/>
</dbReference>
<dbReference type="SUPFAM" id="SSF51735">
    <property type="entry name" value="NAD(P)-binding Rossmann-fold domains"/>
    <property type="match status" value="1"/>
</dbReference>
<dbReference type="Gene3D" id="3.90.25.10">
    <property type="entry name" value="UDP-galactose 4-epimerase, domain 1"/>
    <property type="match status" value="1"/>
</dbReference>
<evidence type="ECO:0000256" key="9">
    <source>
        <dbReference type="ARBA" id="ARBA00023235"/>
    </source>
</evidence>
<evidence type="ECO:0000256" key="1">
    <source>
        <dbReference type="ARBA" id="ARBA00000083"/>
    </source>
</evidence>
<protein>
    <recommendedName>
        <fullName evidence="6 10">UDP-glucose 4-epimerase</fullName>
        <ecNumber evidence="5 10">5.1.3.2</ecNumber>
    </recommendedName>
</protein>
<comment type="catalytic activity">
    <reaction evidence="1 10">
        <text>UDP-alpha-D-glucose = UDP-alpha-D-galactose</text>
        <dbReference type="Rhea" id="RHEA:22168"/>
        <dbReference type="ChEBI" id="CHEBI:58885"/>
        <dbReference type="ChEBI" id="CHEBI:66914"/>
        <dbReference type="EC" id="5.1.3.2"/>
    </reaction>
</comment>
<dbReference type="OrthoDB" id="9801785at2"/>